<sequence length="252" mass="25915">MRGLRRRAAAPEPVVPAADETTAAPAEPTARDLLDAATAAARAAEQRLAEASAEHAAAVAAHAAARAAYVDGDPAVGPADIDAADARARHAGLAVEAAQRAHERAQEDVRRASWPVVLEDHRLAMGEADIGAALAAIFPTVKAHLAAVETLVTEAIAPTLVQNSAVAGLASYLQFGGYSDPEDKAAGAYHPDAPHRNWVTAGGRGGAHVDAEAAAAAWLKNEVGLDEWFARICRADPASRSRVEAFLGALGA</sequence>
<organism evidence="3 4">
    <name type="scientific">Sinomonas cyclohexanicum</name>
    <name type="common">Corynebacterium cyclohexanicum</name>
    <dbReference type="NCBI Taxonomy" id="322009"/>
    <lineage>
        <taxon>Bacteria</taxon>
        <taxon>Bacillati</taxon>
        <taxon>Actinomycetota</taxon>
        <taxon>Actinomycetes</taxon>
        <taxon>Micrococcales</taxon>
        <taxon>Micrococcaceae</taxon>
        <taxon>Sinomonas</taxon>
    </lineage>
</organism>
<proteinExistence type="predicted"/>
<protein>
    <recommendedName>
        <fullName evidence="5">DUF222 domain-containing protein</fullName>
    </recommendedName>
</protein>
<keyword evidence="4" id="KW-1185">Reference proteome</keyword>
<dbReference type="RefSeq" id="WP_229232750.1">
    <property type="nucleotide sequence ID" value="NZ_AP024525.1"/>
</dbReference>
<accession>A0ABM7PV30</accession>
<feature type="compositionally biased region" description="Low complexity" evidence="2">
    <location>
        <begin position="10"/>
        <end position="25"/>
    </location>
</feature>
<keyword evidence="1" id="KW-0175">Coiled coil</keyword>
<gene>
    <name evidence="3" type="ORF">SCMU_19420</name>
</gene>
<name>A0ABM7PV30_SINCY</name>
<dbReference type="Proteomes" id="UP001319861">
    <property type="component" value="Chromosome"/>
</dbReference>
<evidence type="ECO:0000313" key="4">
    <source>
        <dbReference type="Proteomes" id="UP001319861"/>
    </source>
</evidence>
<evidence type="ECO:0000256" key="1">
    <source>
        <dbReference type="SAM" id="Coils"/>
    </source>
</evidence>
<evidence type="ECO:0008006" key="5">
    <source>
        <dbReference type="Google" id="ProtNLM"/>
    </source>
</evidence>
<evidence type="ECO:0000313" key="3">
    <source>
        <dbReference type="EMBL" id="BCT76100.1"/>
    </source>
</evidence>
<reference evidence="3 4" key="1">
    <citation type="journal article" date="2021" name="J. Biosci. Bioeng.">
        <title>Identification and characterization of a chc gene cluster responsible for the aromatization pathway of cyclohexanecarboxylate degradation in Sinomonas cyclohexanicum ATCC 51369.</title>
        <authorList>
            <person name="Yamamoto T."/>
            <person name="Hasegawa Y."/>
            <person name="Lau P.C.K."/>
            <person name="Iwaki H."/>
        </authorList>
    </citation>
    <scope>NUCLEOTIDE SEQUENCE [LARGE SCALE GENOMIC DNA]</scope>
    <source>
        <strain evidence="3 4">ATCC 51369</strain>
    </source>
</reference>
<dbReference type="EMBL" id="AP024525">
    <property type="protein sequence ID" value="BCT76100.1"/>
    <property type="molecule type" value="Genomic_DNA"/>
</dbReference>
<feature type="region of interest" description="Disordered" evidence="2">
    <location>
        <begin position="1"/>
        <end position="25"/>
    </location>
</feature>
<feature type="coiled-coil region" evidence="1">
    <location>
        <begin position="34"/>
        <end position="61"/>
    </location>
</feature>
<evidence type="ECO:0000256" key="2">
    <source>
        <dbReference type="SAM" id="MobiDB-lite"/>
    </source>
</evidence>